<reference evidence="1 2" key="1">
    <citation type="submission" date="2019-04" db="EMBL/GenBank/DDBJ databases">
        <title>Draft genome of the big-headed turtle Platysternon megacephalum.</title>
        <authorList>
            <person name="Gong S."/>
        </authorList>
    </citation>
    <scope>NUCLEOTIDE SEQUENCE [LARGE SCALE GENOMIC DNA]</scope>
    <source>
        <strain evidence="1">DO16091913</strain>
        <tissue evidence="1">Muscle</tissue>
    </source>
</reference>
<evidence type="ECO:0000313" key="2">
    <source>
        <dbReference type="Proteomes" id="UP000297703"/>
    </source>
</evidence>
<proteinExistence type="predicted"/>
<name>A0A4D9EHL8_9SAUR</name>
<dbReference type="EMBL" id="QXTE01000071">
    <property type="protein sequence ID" value="TFK08275.1"/>
    <property type="molecule type" value="Genomic_DNA"/>
</dbReference>
<dbReference type="Proteomes" id="UP000297703">
    <property type="component" value="Unassembled WGS sequence"/>
</dbReference>
<organism evidence="1 2">
    <name type="scientific">Platysternon megacephalum</name>
    <name type="common">big-headed turtle</name>
    <dbReference type="NCBI Taxonomy" id="55544"/>
    <lineage>
        <taxon>Eukaryota</taxon>
        <taxon>Metazoa</taxon>
        <taxon>Chordata</taxon>
        <taxon>Craniata</taxon>
        <taxon>Vertebrata</taxon>
        <taxon>Euteleostomi</taxon>
        <taxon>Archelosauria</taxon>
        <taxon>Testudinata</taxon>
        <taxon>Testudines</taxon>
        <taxon>Cryptodira</taxon>
        <taxon>Durocryptodira</taxon>
        <taxon>Testudinoidea</taxon>
        <taxon>Platysternidae</taxon>
        <taxon>Platysternon</taxon>
    </lineage>
</organism>
<keyword evidence="2" id="KW-1185">Reference proteome</keyword>
<comment type="caution">
    <text evidence="1">The sequence shown here is derived from an EMBL/GenBank/DDBJ whole genome shotgun (WGS) entry which is preliminary data.</text>
</comment>
<gene>
    <name evidence="1" type="ORF">DR999_PMT08947</name>
</gene>
<evidence type="ECO:0000313" key="1">
    <source>
        <dbReference type="EMBL" id="TFK08275.1"/>
    </source>
</evidence>
<accession>A0A4D9EHL8</accession>
<sequence length="136" mass="15183">MHKLPFPNHAHLWRIPSEASVATLGRNLAQQISYVELGGSFPALSLIPPHVPTYRMLTALLFSMPFSRWVLGTAGDRSLREKRISFCFLAQGLNLPPAFHGRITKLQHVNQLRQTQHLPKAAVSKLGFIVLTLVPV</sequence>
<protein>
    <submittedName>
        <fullName evidence="1">Interleukin-6</fullName>
    </submittedName>
</protein>
<reference evidence="1 2" key="2">
    <citation type="submission" date="2019-04" db="EMBL/GenBank/DDBJ databases">
        <title>The genome sequence of big-headed turtle.</title>
        <authorList>
            <person name="Gong S."/>
        </authorList>
    </citation>
    <scope>NUCLEOTIDE SEQUENCE [LARGE SCALE GENOMIC DNA]</scope>
    <source>
        <strain evidence="1">DO16091913</strain>
        <tissue evidence="1">Muscle</tissue>
    </source>
</reference>
<dbReference type="AlphaFoldDB" id="A0A4D9EHL8"/>